<name>A0ABP9YIS1_9FUNG</name>
<proteinExistence type="predicted"/>
<dbReference type="EMBL" id="BAABUK010000002">
    <property type="protein sequence ID" value="GAA5806745.1"/>
    <property type="molecule type" value="Genomic_DNA"/>
</dbReference>
<dbReference type="Proteomes" id="UP001473302">
    <property type="component" value="Unassembled WGS sequence"/>
</dbReference>
<sequence>MFRAISEFIRLSAKEMMKHEETTEGVNNNDSLHYVFIVPSEWEEEIRESLIRPMFVQAGLIAFENHKDRLLFCSDIESIYYYLTDPTKDSSFPGTVIKTNSSSAVQEEIIERVAEELLEAVYNTADKNIAGGFNIDAIKFKLSSEQKVFLESISRSQICAEVSINQFKNIKDLISDNLVKKYDFVTCVDKYSFGDMSLESTLLSLSLLDEDGLVKEIQDHDYFVTDTRANIKLAFSGSTTLNVKHSFIAFVEKYLTSQADFLSADKSDTWDKNMLDEIEFILGAKSDMKDVLVSEYDKAPAKNYKTFIGTNATTEIFQSVISSKLFSTKRYYWRLSGTEEDLQDMIYASGILQRDDSSKKLRIILKGERLLPIIQKYLKLEFKIKSFFMVAQLFKSHIQLTLNQVVTESSLDEEDQEAITIQDEIIPIPNVYDSLSSYMWNNIVEDNILVQLCDTHRQHNDHELLTIFTLENQAEYTNNCKQYIFRNILNENPIQKDIDRFTIRLSTSCECRVGLTDGYIIETSFRPVLQDIISLVSTSLINKQYFGEYNNIQYLFHFINFNNNPQFQQILAKILNDETTEFIYEEKIDIAHYTIPKLSSQLLQLVRQQRPFSYKAFQTGTLHHVYSEKYGFDFDTFDGKPRLTYKNKRSDTNTPLEYGGFELFNKGDKIRNCQMNRVLYLSLDDKRSRIYTTYLYFTKFDKRDRPNYKMLYGDYVAAYKGYAYSLSFAVKYGGDEQEKSFVITLAEPMTLARF</sequence>
<protein>
    <submittedName>
        <fullName evidence="1">Uncharacterized protein</fullName>
    </submittedName>
</protein>
<reference evidence="1 2" key="1">
    <citation type="submission" date="2024-04" db="EMBL/GenBank/DDBJ databases">
        <title>genome sequences of Mucor flavus KT1a and Helicostylum pulchrum KT1b strains isolated from the surface of a dry-aged beef.</title>
        <authorList>
            <person name="Toyotome T."/>
            <person name="Hosono M."/>
            <person name="Torimaru M."/>
            <person name="Fukuda K."/>
            <person name="Mikami N."/>
        </authorList>
    </citation>
    <scope>NUCLEOTIDE SEQUENCE [LARGE SCALE GENOMIC DNA]</scope>
    <source>
        <strain evidence="1 2">KT1a</strain>
    </source>
</reference>
<evidence type="ECO:0000313" key="1">
    <source>
        <dbReference type="EMBL" id="GAA5806745.1"/>
    </source>
</evidence>
<accession>A0ABP9YIS1</accession>
<comment type="caution">
    <text evidence="1">The sequence shown here is derived from an EMBL/GenBank/DDBJ whole genome shotgun (WGS) entry which is preliminary data.</text>
</comment>
<evidence type="ECO:0000313" key="2">
    <source>
        <dbReference type="Proteomes" id="UP001473302"/>
    </source>
</evidence>
<keyword evidence="2" id="KW-1185">Reference proteome</keyword>
<gene>
    <name evidence="1" type="ORF">MFLAVUS_000093</name>
</gene>
<organism evidence="1 2">
    <name type="scientific">Mucor flavus</name>
    <dbReference type="NCBI Taxonomy" id="439312"/>
    <lineage>
        <taxon>Eukaryota</taxon>
        <taxon>Fungi</taxon>
        <taxon>Fungi incertae sedis</taxon>
        <taxon>Mucoromycota</taxon>
        <taxon>Mucoromycotina</taxon>
        <taxon>Mucoromycetes</taxon>
        <taxon>Mucorales</taxon>
        <taxon>Mucorineae</taxon>
        <taxon>Mucoraceae</taxon>
        <taxon>Mucor</taxon>
    </lineage>
</organism>